<dbReference type="eggNOG" id="COG1280">
    <property type="taxonomic scope" value="Bacteria"/>
</dbReference>
<keyword evidence="3 6" id="KW-0812">Transmembrane</keyword>
<dbReference type="RefSeq" id="WP_009836974.1">
    <property type="nucleotide sequence ID" value="NZ_AAOH01000001.1"/>
</dbReference>
<dbReference type="PANTHER" id="PTHR30086:SF20">
    <property type="entry name" value="ARGININE EXPORTER PROTEIN ARGO-RELATED"/>
    <property type="match status" value="1"/>
</dbReference>
<evidence type="ECO:0000313" key="7">
    <source>
        <dbReference type="EMBL" id="EAR30676.1"/>
    </source>
</evidence>
<name>A4C544_9GAMM</name>
<keyword evidence="8" id="KW-1185">Reference proteome</keyword>
<dbReference type="EMBL" id="AAOH01000001">
    <property type="protein sequence ID" value="EAR30676.1"/>
    <property type="molecule type" value="Genomic_DNA"/>
</dbReference>
<dbReference type="STRING" id="87626.PTD2_03866"/>
<gene>
    <name evidence="7" type="ORF">PTD2_03866</name>
</gene>
<dbReference type="InterPro" id="IPR001123">
    <property type="entry name" value="LeuE-type"/>
</dbReference>
<comment type="caution">
    <text evidence="7">The sequence shown here is derived from an EMBL/GenBank/DDBJ whole genome shotgun (WGS) entry which is preliminary data.</text>
</comment>
<keyword evidence="2" id="KW-1003">Cell membrane</keyword>
<evidence type="ECO:0000256" key="4">
    <source>
        <dbReference type="ARBA" id="ARBA00022989"/>
    </source>
</evidence>
<accession>A4C544</accession>
<evidence type="ECO:0000256" key="3">
    <source>
        <dbReference type="ARBA" id="ARBA00022692"/>
    </source>
</evidence>
<comment type="subcellular location">
    <subcellularLocation>
        <location evidence="1">Cell membrane</location>
        <topology evidence="1">Multi-pass membrane protein</topology>
    </subcellularLocation>
</comment>
<dbReference type="GO" id="GO:0033228">
    <property type="term" value="P:cysteine export across plasma membrane"/>
    <property type="evidence" value="ECO:0007669"/>
    <property type="project" value="TreeGrafter"/>
</dbReference>
<dbReference type="Proteomes" id="UP000006201">
    <property type="component" value="Unassembled WGS sequence"/>
</dbReference>
<dbReference type="GO" id="GO:0015171">
    <property type="term" value="F:amino acid transmembrane transporter activity"/>
    <property type="evidence" value="ECO:0007669"/>
    <property type="project" value="TreeGrafter"/>
</dbReference>
<dbReference type="GO" id="GO:0005886">
    <property type="term" value="C:plasma membrane"/>
    <property type="evidence" value="ECO:0007669"/>
    <property type="project" value="UniProtKB-SubCell"/>
</dbReference>
<sequence>MLSQLLLLVGTTALLLGSPGPTPLALAGCGATFGIKHSLRFLAGILSGLVLVIIVTSVGVIALLIHYPIVKWLLQLLSAAYVIWIAIKIAKAPLGNWALATVNTPSFSDGFLLNSLNPKAYAAFIALFSQFLLPFDNAFLSHVATGLVCLKVAILVDVLWLLFGALLSEIFNHNKWARPIRIGFASLMVVTVLLAFSNI</sequence>
<proteinExistence type="predicted"/>
<organism evidence="7 8">
    <name type="scientific">Pseudoalteromonas tunicata D2</name>
    <dbReference type="NCBI Taxonomy" id="87626"/>
    <lineage>
        <taxon>Bacteria</taxon>
        <taxon>Pseudomonadati</taxon>
        <taxon>Pseudomonadota</taxon>
        <taxon>Gammaproteobacteria</taxon>
        <taxon>Alteromonadales</taxon>
        <taxon>Pseudoalteromonadaceae</taxon>
        <taxon>Pseudoalteromonas</taxon>
    </lineage>
</organism>
<keyword evidence="5 6" id="KW-0472">Membrane</keyword>
<evidence type="ECO:0000313" key="8">
    <source>
        <dbReference type="Proteomes" id="UP000006201"/>
    </source>
</evidence>
<dbReference type="OrthoDB" id="9812084at2"/>
<keyword evidence="4 6" id="KW-1133">Transmembrane helix</keyword>
<dbReference type="Pfam" id="PF01810">
    <property type="entry name" value="LysE"/>
    <property type="match status" value="1"/>
</dbReference>
<feature type="transmembrane region" description="Helical" evidence="6">
    <location>
        <begin position="147"/>
        <end position="167"/>
    </location>
</feature>
<feature type="transmembrane region" description="Helical" evidence="6">
    <location>
        <begin position="120"/>
        <end position="140"/>
    </location>
</feature>
<feature type="transmembrane region" description="Helical" evidence="6">
    <location>
        <begin position="179"/>
        <end position="196"/>
    </location>
</feature>
<evidence type="ECO:0000256" key="2">
    <source>
        <dbReference type="ARBA" id="ARBA00022475"/>
    </source>
</evidence>
<feature type="transmembrane region" description="Helical" evidence="6">
    <location>
        <begin position="43"/>
        <end position="65"/>
    </location>
</feature>
<protein>
    <recommendedName>
        <fullName evidence="9">Transporter, LysE family protein</fullName>
    </recommendedName>
</protein>
<dbReference type="PANTHER" id="PTHR30086">
    <property type="entry name" value="ARGININE EXPORTER PROTEIN ARGO"/>
    <property type="match status" value="1"/>
</dbReference>
<evidence type="ECO:0000256" key="6">
    <source>
        <dbReference type="SAM" id="Phobius"/>
    </source>
</evidence>
<evidence type="ECO:0000256" key="1">
    <source>
        <dbReference type="ARBA" id="ARBA00004651"/>
    </source>
</evidence>
<dbReference type="HOGENOM" id="CLU_079569_1_1_6"/>
<reference evidence="7 8" key="1">
    <citation type="submission" date="2006-02" db="EMBL/GenBank/DDBJ databases">
        <authorList>
            <person name="Moran M.A."/>
            <person name="Kjelleberg S."/>
            <person name="Egan S."/>
            <person name="Saunders N."/>
            <person name="Thomas T."/>
            <person name="Ferriera S."/>
            <person name="Johnson J."/>
            <person name="Kravitz S."/>
            <person name="Halpern A."/>
            <person name="Remington K."/>
            <person name="Beeson K."/>
            <person name="Tran B."/>
            <person name="Rogers Y.-H."/>
            <person name="Friedman R."/>
            <person name="Venter J.C."/>
        </authorList>
    </citation>
    <scope>NUCLEOTIDE SEQUENCE [LARGE SCALE GENOMIC DNA]</scope>
    <source>
        <strain evidence="7 8">D2</strain>
    </source>
</reference>
<dbReference type="AlphaFoldDB" id="A4C544"/>
<feature type="transmembrane region" description="Helical" evidence="6">
    <location>
        <begin position="72"/>
        <end position="90"/>
    </location>
</feature>
<evidence type="ECO:0000256" key="5">
    <source>
        <dbReference type="ARBA" id="ARBA00023136"/>
    </source>
</evidence>
<evidence type="ECO:0008006" key="9">
    <source>
        <dbReference type="Google" id="ProtNLM"/>
    </source>
</evidence>